<dbReference type="Proteomes" id="UP000320359">
    <property type="component" value="Unassembled WGS sequence"/>
</dbReference>
<comment type="caution">
    <text evidence="3">The sequence shown here is derived from an EMBL/GenBank/DDBJ whole genome shotgun (WGS) entry which is preliminary data.</text>
</comment>
<dbReference type="AlphaFoldDB" id="A0A552X4S1"/>
<dbReference type="InterPro" id="IPR036249">
    <property type="entry name" value="Thioredoxin-like_sf"/>
</dbReference>
<sequence length="116" mass="13349">MSTVVFGITNCDTVRKARKWLKSHNVQYEFADLKSAPLPATTIEHWVNTLGVEQLINKRGTTWRNLPDDDKGELTLPRTIHLIQRHPTLLKRPVVVHEGDMLVGFDEATWQGFFRV</sequence>
<dbReference type="PROSITE" id="PS51353">
    <property type="entry name" value="ARSC"/>
    <property type="match status" value="1"/>
</dbReference>
<dbReference type="RefSeq" id="WP_143234418.1">
    <property type="nucleotide sequence ID" value="NZ_VJWL01000001.1"/>
</dbReference>
<dbReference type="InterPro" id="IPR006504">
    <property type="entry name" value="Tscrpt_reg_Spx/MgsR"/>
</dbReference>
<evidence type="ECO:0000313" key="4">
    <source>
        <dbReference type="Proteomes" id="UP000320359"/>
    </source>
</evidence>
<organism evidence="3 4">
    <name type="scientific">Aliidiomarina halalkaliphila</name>
    <dbReference type="NCBI Taxonomy" id="2593535"/>
    <lineage>
        <taxon>Bacteria</taxon>
        <taxon>Pseudomonadati</taxon>
        <taxon>Pseudomonadota</taxon>
        <taxon>Gammaproteobacteria</taxon>
        <taxon>Alteromonadales</taxon>
        <taxon>Idiomarinaceae</taxon>
        <taxon>Aliidiomarina</taxon>
    </lineage>
</organism>
<dbReference type="Pfam" id="PF03960">
    <property type="entry name" value="ArsC"/>
    <property type="match status" value="1"/>
</dbReference>
<dbReference type="InterPro" id="IPR006660">
    <property type="entry name" value="Arsenate_reductase-like"/>
</dbReference>
<dbReference type="Gene3D" id="3.40.30.10">
    <property type="entry name" value="Glutaredoxin"/>
    <property type="match status" value="1"/>
</dbReference>
<dbReference type="SUPFAM" id="SSF52833">
    <property type="entry name" value="Thioredoxin-like"/>
    <property type="match status" value="1"/>
</dbReference>
<name>A0A552X4S1_9GAMM</name>
<reference evidence="3 4" key="1">
    <citation type="submission" date="2019-07" db="EMBL/GenBank/DDBJ databases">
        <authorList>
            <person name="Yang M."/>
            <person name="Zhao D."/>
            <person name="Xiang H."/>
        </authorList>
    </citation>
    <scope>NUCLEOTIDE SEQUENCE [LARGE SCALE GENOMIC DNA]</scope>
    <source>
        <strain evidence="3 4">IM1326</strain>
    </source>
</reference>
<dbReference type="PANTHER" id="PTHR30041:SF8">
    <property type="entry name" value="PROTEIN YFFB"/>
    <property type="match status" value="1"/>
</dbReference>
<gene>
    <name evidence="3" type="ORF">FM042_03650</name>
</gene>
<evidence type="ECO:0000256" key="1">
    <source>
        <dbReference type="ARBA" id="ARBA00007198"/>
    </source>
</evidence>
<dbReference type="EMBL" id="VJWL01000001">
    <property type="protein sequence ID" value="TRW49956.1"/>
    <property type="molecule type" value="Genomic_DNA"/>
</dbReference>
<dbReference type="OrthoDB" id="9803749at2"/>
<comment type="similarity">
    <text evidence="1 2">Belongs to the ArsC family.</text>
</comment>
<evidence type="ECO:0000256" key="2">
    <source>
        <dbReference type="PROSITE-ProRule" id="PRU01282"/>
    </source>
</evidence>
<proteinExistence type="inferred from homology"/>
<dbReference type="NCBIfam" id="TIGR01617">
    <property type="entry name" value="arsC_related"/>
    <property type="match status" value="1"/>
</dbReference>
<evidence type="ECO:0000313" key="3">
    <source>
        <dbReference type="EMBL" id="TRW49956.1"/>
    </source>
</evidence>
<dbReference type="PANTHER" id="PTHR30041">
    <property type="entry name" value="ARSENATE REDUCTASE"/>
    <property type="match status" value="1"/>
</dbReference>
<protein>
    <submittedName>
        <fullName evidence="3">Spx/MgsR family RNA polymerase-binding regulatory protein</fullName>
    </submittedName>
</protein>
<keyword evidence="4" id="KW-1185">Reference proteome</keyword>
<accession>A0A552X4S1</accession>